<dbReference type="SUPFAM" id="SSF52540">
    <property type="entry name" value="P-loop containing nucleoside triphosphate hydrolases"/>
    <property type="match status" value="1"/>
</dbReference>
<dbReference type="NCBIfam" id="TIGR00665">
    <property type="entry name" value="DnaB"/>
    <property type="match status" value="1"/>
</dbReference>
<proteinExistence type="inferred from homology"/>
<dbReference type="InterPro" id="IPR003593">
    <property type="entry name" value="AAA+_ATPase"/>
</dbReference>
<dbReference type="GO" id="GO:0005829">
    <property type="term" value="C:cytosol"/>
    <property type="evidence" value="ECO:0007669"/>
    <property type="project" value="TreeGrafter"/>
</dbReference>
<dbReference type="Gene3D" id="3.40.50.300">
    <property type="entry name" value="P-loop containing nucleotide triphosphate hydrolases"/>
    <property type="match status" value="1"/>
</dbReference>
<comment type="similarity">
    <text evidence="1 12">Belongs to the helicase family. DnaB subfamily.</text>
</comment>
<keyword evidence="9" id="KW-0413">Isomerase</keyword>
<keyword evidence="2 12" id="KW-0639">Primosome</keyword>
<evidence type="ECO:0000259" key="13">
    <source>
        <dbReference type="PROSITE" id="PS51199"/>
    </source>
</evidence>
<dbReference type="AlphaFoldDB" id="A0A2H0X9G4"/>
<evidence type="ECO:0000256" key="5">
    <source>
        <dbReference type="ARBA" id="ARBA00022801"/>
    </source>
</evidence>
<feature type="domain" description="SF4 helicase" evidence="13">
    <location>
        <begin position="176"/>
        <end position="435"/>
    </location>
</feature>
<dbReference type="PANTHER" id="PTHR30153">
    <property type="entry name" value="REPLICATIVE DNA HELICASE DNAB"/>
    <property type="match status" value="1"/>
</dbReference>
<keyword evidence="4 12" id="KW-0547">Nucleotide-binding</keyword>
<dbReference type="InterPro" id="IPR027417">
    <property type="entry name" value="P-loop_NTPase"/>
</dbReference>
<dbReference type="PROSITE" id="PS51199">
    <property type="entry name" value="SF4_HELICASE"/>
    <property type="match status" value="1"/>
</dbReference>
<comment type="function">
    <text evidence="12">The main replicative DNA helicase, it participates in initiation and elongation during chromosome replication. Travels ahead of the DNA replisome, separating dsDNA into templates for DNA synthesis. A processive ATP-dependent 5'-3' DNA helicase it has DNA-dependent ATPase activity.</text>
</comment>
<gene>
    <name evidence="14" type="primary">dnaB</name>
    <name evidence="14" type="ORF">COT51_02515</name>
</gene>
<protein>
    <recommendedName>
        <fullName evidence="11 12">Replicative DNA helicase</fullName>
        <ecNumber evidence="11 12">5.6.2.3</ecNumber>
    </recommendedName>
</protein>
<evidence type="ECO:0000256" key="1">
    <source>
        <dbReference type="ARBA" id="ARBA00008428"/>
    </source>
</evidence>
<name>A0A2H0X9G4_UNCKA</name>
<dbReference type="GO" id="GO:0006269">
    <property type="term" value="P:DNA replication, synthesis of primer"/>
    <property type="evidence" value="ECO:0007669"/>
    <property type="project" value="UniProtKB-UniRule"/>
</dbReference>
<evidence type="ECO:0000313" key="14">
    <source>
        <dbReference type="EMBL" id="PIS21491.1"/>
    </source>
</evidence>
<dbReference type="GO" id="GO:1990077">
    <property type="term" value="C:primosome complex"/>
    <property type="evidence" value="ECO:0007669"/>
    <property type="project" value="UniProtKB-UniRule"/>
</dbReference>
<accession>A0A2H0X9G4</accession>
<dbReference type="InterPro" id="IPR007694">
    <property type="entry name" value="DNA_helicase_DnaB-like_C"/>
</dbReference>
<reference evidence="15" key="1">
    <citation type="submission" date="2017-09" db="EMBL/GenBank/DDBJ databases">
        <title>Depth-based differentiation of microbial function through sediment-hosted aquifers and enrichment of novel symbionts in the deep terrestrial subsurface.</title>
        <authorList>
            <person name="Probst A.J."/>
            <person name="Ladd B."/>
            <person name="Jarett J.K."/>
            <person name="Geller-Mcgrath D.E."/>
            <person name="Sieber C.M.K."/>
            <person name="Emerson J.B."/>
            <person name="Anantharaman K."/>
            <person name="Thomas B.C."/>
            <person name="Malmstrom R."/>
            <person name="Stieglmeier M."/>
            <person name="Klingl A."/>
            <person name="Woyke T."/>
            <person name="Ryan C.M."/>
            <person name="Banfield J.F."/>
        </authorList>
    </citation>
    <scope>NUCLEOTIDE SEQUENCE [LARGE SCALE GENOMIC DNA]</scope>
</reference>
<dbReference type="GO" id="GO:0043139">
    <property type="term" value="F:5'-3' DNA helicase activity"/>
    <property type="evidence" value="ECO:0007669"/>
    <property type="project" value="UniProtKB-EC"/>
</dbReference>
<comment type="catalytic activity">
    <reaction evidence="10 12">
        <text>ATP + H2O = ADP + phosphate + H(+)</text>
        <dbReference type="Rhea" id="RHEA:13065"/>
        <dbReference type="ChEBI" id="CHEBI:15377"/>
        <dbReference type="ChEBI" id="CHEBI:15378"/>
        <dbReference type="ChEBI" id="CHEBI:30616"/>
        <dbReference type="ChEBI" id="CHEBI:43474"/>
        <dbReference type="ChEBI" id="CHEBI:456216"/>
        <dbReference type="EC" id="5.6.2.3"/>
    </reaction>
</comment>
<dbReference type="SMART" id="SM00382">
    <property type="entry name" value="AAA"/>
    <property type="match status" value="1"/>
</dbReference>
<evidence type="ECO:0000256" key="11">
    <source>
        <dbReference type="NCBIfam" id="TIGR00665"/>
    </source>
</evidence>
<dbReference type="Pfam" id="PF00772">
    <property type="entry name" value="DnaB"/>
    <property type="match status" value="1"/>
</dbReference>
<dbReference type="InterPro" id="IPR036185">
    <property type="entry name" value="DNA_heli_DnaB-like_N_sf"/>
</dbReference>
<keyword evidence="8 12" id="KW-0238">DNA-binding</keyword>
<evidence type="ECO:0000256" key="3">
    <source>
        <dbReference type="ARBA" id="ARBA00022705"/>
    </source>
</evidence>
<dbReference type="FunFam" id="1.10.860.10:FF:000001">
    <property type="entry name" value="Replicative DNA helicase"/>
    <property type="match status" value="1"/>
</dbReference>
<evidence type="ECO:0000256" key="6">
    <source>
        <dbReference type="ARBA" id="ARBA00022806"/>
    </source>
</evidence>
<dbReference type="CDD" id="cd00984">
    <property type="entry name" value="DnaB_C"/>
    <property type="match status" value="1"/>
</dbReference>
<dbReference type="Gene3D" id="1.10.860.10">
    <property type="entry name" value="DNAb Helicase, Chain A"/>
    <property type="match status" value="1"/>
</dbReference>
<keyword evidence="5 12" id="KW-0378">Hydrolase</keyword>
<organism evidence="14 15">
    <name type="scientific">candidate division WWE3 bacterium CG08_land_8_20_14_0_20_41_15</name>
    <dbReference type="NCBI Taxonomy" id="1975086"/>
    <lineage>
        <taxon>Bacteria</taxon>
        <taxon>Katanobacteria</taxon>
    </lineage>
</organism>
<keyword evidence="6 12" id="KW-0347">Helicase</keyword>
<evidence type="ECO:0000256" key="4">
    <source>
        <dbReference type="ARBA" id="ARBA00022741"/>
    </source>
</evidence>
<dbReference type="PANTHER" id="PTHR30153:SF2">
    <property type="entry name" value="REPLICATIVE DNA HELICASE"/>
    <property type="match status" value="1"/>
</dbReference>
<dbReference type="GO" id="GO:0005524">
    <property type="term" value="F:ATP binding"/>
    <property type="evidence" value="ECO:0007669"/>
    <property type="project" value="UniProtKB-UniRule"/>
</dbReference>
<dbReference type="InterPro" id="IPR007692">
    <property type="entry name" value="DNA_helicase_DnaB"/>
</dbReference>
<evidence type="ECO:0000256" key="10">
    <source>
        <dbReference type="ARBA" id="ARBA00048954"/>
    </source>
</evidence>
<dbReference type="EMBL" id="PEYV01000041">
    <property type="protein sequence ID" value="PIS21491.1"/>
    <property type="molecule type" value="Genomic_DNA"/>
</dbReference>
<evidence type="ECO:0000256" key="7">
    <source>
        <dbReference type="ARBA" id="ARBA00022840"/>
    </source>
</evidence>
<comment type="caution">
    <text evidence="14">The sequence shown here is derived from an EMBL/GenBank/DDBJ whole genome shotgun (WGS) entry which is preliminary data.</text>
</comment>
<dbReference type="InterPro" id="IPR007693">
    <property type="entry name" value="DNA_helicase_DnaB-like_N"/>
</dbReference>
<dbReference type="GO" id="GO:0016887">
    <property type="term" value="F:ATP hydrolysis activity"/>
    <property type="evidence" value="ECO:0007669"/>
    <property type="project" value="RHEA"/>
</dbReference>
<evidence type="ECO:0000256" key="12">
    <source>
        <dbReference type="RuleBase" id="RU362085"/>
    </source>
</evidence>
<dbReference type="Pfam" id="PF03796">
    <property type="entry name" value="DnaB_C"/>
    <property type="match status" value="1"/>
</dbReference>
<dbReference type="GO" id="GO:0003677">
    <property type="term" value="F:DNA binding"/>
    <property type="evidence" value="ECO:0007669"/>
    <property type="project" value="UniProtKB-UniRule"/>
</dbReference>
<evidence type="ECO:0000256" key="2">
    <source>
        <dbReference type="ARBA" id="ARBA00022515"/>
    </source>
</evidence>
<keyword evidence="3 12" id="KW-0235">DNA replication</keyword>
<sequence>MAERLPPQNVDAERSVLGALLIDKDAIVKIAEFLSPKHFYNNNHGLIYQAAISLFEKGRPIDMVTVPAELKKGRALERIGGISYLAELASSIPTSAHIESYGYMIKDSWTKRELISVSTETAESGFDESTDVHDLLDKAEQSLFSIAQEGMRTDFVPIKKTLEESFDRIEELHKTAGKGLRGVPTGFTNLDSKLSGLQNSNLIILAARPSVGKSSLATNIAQFAASHHKIPVGLFSLEMSREQLIDRMLSAQADVDSWKITTGNLEDEDFQKLGQAMGELAEAPIYIDDTPGASVMEIRAKARRLKMDKNVGLIIVDYLQLVRGRGLDNRVQEVSEISMALKNIARELKIPVVACSQLSRAVETRGSPKPQLSDLRESGSIEQDADLVMFLYRPDEEDRSNVMLSIAKHRNGPTAEIGLFFRGDRVRFFEAENRQESNE</sequence>
<evidence type="ECO:0000256" key="9">
    <source>
        <dbReference type="ARBA" id="ARBA00023235"/>
    </source>
</evidence>
<dbReference type="Proteomes" id="UP000231098">
    <property type="component" value="Unassembled WGS sequence"/>
</dbReference>
<evidence type="ECO:0000313" key="15">
    <source>
        <dbReference type="Proteomes" id="UP000231098"/>
    </source>
</evidence>
<evidence type="ECO:0000256" key="8">
    <source>
        <dbReference type="ARBA" id="ARBA00023125"/>
    </source>
</evidence>
<keyword evidence="7 12" id="KW-0067">ATP-binding</keyword>
<dbReference type="SUPFAM" id="SSF48024">
    <property type="entry name" value="N-terminal domain of DnaB helicase"/>
    <property type="match status" value="1"/>
</dbReference>
<dbReference type="InterPro" id="IPR016136">
    <property type="entry name" value="DNA_helicase_N/primase_C"/>
</dbReference>
<dbReference type="EC" id="5.6.2.3" evidence="11 12"/>